<evidence type="ECO:0000256" key="5">
    <source>
        <dbReference type="SAM" id="SignalP"/>
    </source>
</evidence>
<evidence type="ECO:0000313" key="8">
    <source>
        <dbReference type="EMBL" id="RKS26528.1"/>
    </source>
</evidence>
<feature type="domain" description="TonB-dependent receptor-like beta-barrel" evidence="6">
    <location>
        <begin position="595"/>
        <end position="1027"/>
    </location>
</feature>
<dbReference type="InterPro" id="IPR000531">
    <property type="entry name" value="Beta-barrel_TonB"/>
</dbReference>
<feature type="chain" id="PRO_5019868001" evidence="5">
    <location>
        <begin position="22"/>
        <end position="1093"/>
    </location>
</feature>
<feature type="domain" description="TonB-dependent receptor plug" evidence="7">
    <location>
        <begin position="210"/>
        <end position="309"/>
    </location>
</feature>
<dbReference type="GO" id="GO:0009279">
    <property type="term" value="C:cell outer membrane"/>
    <property type="evidence" value="ECO:0007669"/>
    <property type="project" value="UniProtKB-SubCell"/>
</dbReference>
<comment type="similarity">
    <text evidence="4">Belongs to the TonB-dependent receptor family.</text>
</comment>
<proteinExistence type="inferred from homology"/>
<dbReference type="SUPFAM" id="SSF56935">
    <property type="entry name" value="Porins"/>
    <property type="match status" value="1"/>
</dbReference>
<feature type="signal peptide" evidence="5">
    <location>
        <begin position="1"/>
        <end position="21"/>
    </location>
</feature>
<keyword evidence="3" id="KW-0998">Cell outer membrane</keyword>
<reference evidence="8 9" key="1">
    <citation type="submission" date="2018-10" db="EMBL/GenBank/DDBJ databases">
        <title>Genomic Encyclopedia of Archaeal and Bacterial Type Strains, Phase II (KMG-II): from individual species to whole genera.</title>
        <authorList>
            <person name="Goeker M."/>
        </authorList>
    </citation>
    <scope>NUCLEOTIDE SEQUENCE [LARGE SCALE GENOMIC DNA]</scope>
    <source>
        <strain evidence="8 9">DSM 29537</strain>
    </source>
</reference>
<keyword evidence="8" id="KW-0675">Receptor</keyword>
<dbReference type="Proteomes" id="UP000277579">
    <property type="component" value="Unassembled WGS sequence"/>
</dbReference>
<dbReference type="Gene3D" id="3.55.50.30">
    <property type="match status" value="1"/>
</dbReference>
<dbReference type="InterPro" id="IPR037066">
    <property type="entry name" value="Plug_dom_sf"/>
</dbReference>
<evidence type="ECO:0000256" key="2">
    <source>
        <dbReference type="ARBA" id="ARBA00023136"/>
    </source>
</evidence>
<evidence type="ECO:0000256" key="3">
    <source>
        <dbReference type="ARBA" id="ARBA00023237"/>
    </source>
</evidence>
<dbReference type="Gene3D" id="2.40.170.20">
    <property type="entry name" value="TonB-dependent receptor, beta-barrel domain"/>
    <property type="match status" value="1"/>
</dbReference>
<evidence type="ECO:0000256" key="1">
    <source>
        <dbReference type="ARBA" id="ARBA00004442"/>
    </source>
</evidence>
<keyword evidence="5" id="KW-0732">Signal</keyword>
<comment type="caution">
    <text evidence="8">The sequence shown here is derived from an EMBL/GenBank/DDBJ whole genome shotgun (WGS) entry which is preliminary data.</text>
</comment>
<keyword evidence="9" id="KW-1185">Reference proteome</keyword>
<evidence type="ECO:0000256" key="4">
    <source>
        <dbReference type="RuleBase" id="RU003357"/>
    </source>
</evidence>
<evidence type="ECO:0000259" key="6">
    <source>
        <dbReference type="Pfam" id="PF00593"/>
    </source>
</evidence>
<dbReference type="Pfam" id="PF00593">
    <property type="entry name" value="TonB_dep_Rec_b-barrel"/>
    <property type="match status" value="1"/>
</dbReference>
<comment type="subcellular location">
    <subcellularLocation>
        <location evidence="1 4">Cell outer membrane</location>
    </subcellularLocation>
</comment>
<sequence length="1093" mass="123306">MKNWFLFTALVLLFFAPSLHAQQDISFPEETLESRILRIEKLSNISIAFDHKQTGAVKVPAYAAKNQTWEKALEASLSGTNFMLKKSGNNYAVVPKTAPASKKNGTVKGKVVDDFGLALPGANITVAGTTQGVQTDNNGSFSLSLEEGIHNLEISYISYQTQRITGVKVKAGEVTDLNAVLKSDAMGLNEVVITVDYNAASTQGLLMQQKRAAQMSDGISAEQIAKTPDSDVGATLKRITGITTVDNKYVVVRSMGERWNTAAMDGINLPSTEAYNQNFSFDIIPTAMVESVVVSKTATPDMNASFAGGYVEVRTKDIPEKDFFSFSWGTSYNTEATFKNFLSRQRGEADYFGYDDGTRSFPKGLVATSWDNPLFFEQSKRFTNDNFTTYNSKADPGSSFQLAMGRSFEMKNNNKWGFAAAVTLRNEQTKLDIEHTGRGNWLDTAAFVSNWEEAGVAPVSFFDFKNKGASYTYNSTLAAMFNTGVQLGNSRLSFRNSYTHLYDNTLTTITGWNEYTGGSGQPGAAEAAYDYFYNGVVPNNDPATIPSLDRPYTDNVNYPVYQTLLQNKLEGSHKLGDIELDWFAARTSVASDTKDLTQNLTYYSFIGREIMEYHQIYNSGNNFTRAYIESMETDYNYGASFKWNLDAGEFKNGIKVGYAGTMKSNTNQQEKFFLRVDENRPDVLPSDRNSLFMVGPLSEWFDGSKYVQGGIGWQTLPLYKDSKYEGEVKQHAPYIMFDNRWKNKFRLVWGARAEYFKYDLISQQLDPNDSRNLLKEPIKDKVWQFMPSVNFTYNPINSMNVRLAYNKSVIRPQFNERTGLPYIDPVANAMIYNTEMTSSVINNYDFKFEWFPGLGEILSAGIYYKDIERPIEREGYISNEGNLYLYNGNSKNARLKGFEIEVRKNLGFIYPNTFLENLFVSGNFTYNETQVTAFKNRYDTTNKGETYKVDRPLYGQTPYAYNLGMVYEGDRLGASFLYNAKGDQYITVGYAYNAEEIQRPYAVADAQIAFKFLKKKNLEIKFNAKNLFDRVKEYYNNFNSYTVSRGVGSEFGTIRESLGLLPGATDKYDKDIDKIIFRARTGRTFGMSISLTF</sequence>
<protein>
    <submittedName>
        <fullName evidence="8">TonB-dependent receptor</fullName>
    </submittedName>
</protein>
<gene>
    <name evidence="8" type="ORF">CLV94_1589</name>
</gene>
<dbReference type="InterPro" id="IPR008969">
    <property type="entry name" value="CarboxyPept-like_regulatory"/>
</dbReference>
<evidence type="ECO:0000259" key="7">
    <source>
        <dbReference type="Pfam" id="PF07715"/>
    </source>
</evidence>
<keyword evidence="2 4" id="KW-0472">Membrane</keyword>
<dbReference type="Pfam" id="PF07715">
    <property type="entry name" value="Plug"/>
    <property type="match status" value="1"/>
</dbReference>
<keyword evidence="4" id="KW-0798">TonB box</keyword>
<dbReference type="EMBL" id="RBLC01000001">
    <property type="protein sequence ID" value="RKS26528.1"/>
    <property type="molecule type" value="Genomic_DNA"/>
</dbReference>
<dbReference type="OrthoDB" id="9768470at2"/>
<dbReference type="InterPro" id="IPR012910">
    <property type="entry name" value="Plug_dom"/>
</dbReference>
<organism evidence="8 9">
    <name type="scientific">Flavobacterium endophyticum</name>
    <dbReference type="NCBI Taxonomy" id="1540163"/>
    <lineage>
        <taxon>Bacteria</taxon>
        <taxon>Pseudomonadati</taxon>
        <taxon>Bacteroidota</taxon>
        <taxon>Flavobacteriia</taxon>
        <taxon>Flavobacteriales</taxon>
        <taxon>Flavobacteriaceae</taxon>
        <taxon>Flavobacterium</taxon>
    </lineage>
</organism>
<dbReference type="Pfam" id="PF13715">
    <property type="entry name" value="CarbopepD_reg_2"/>
    <property type="match status" value="1"/>
</dbReference>
<dbReference type="Gene3D" id="2.170.130.10">
    <property type="entry name" value="TonB-dependent receptor, plug domain"/>
    <property type="match status" value="1"/>
</dbReference>
<dbReference type="Gene3D" id="2.60.40.1120">
    <property type="entry name" value="Carboxypeptidase-like, regulatory domain"/>
    <property type="match status" value="1"/>
</dbReference>
<dbReference type="RefSeq" id="WP_121375842.1">
    <property type="nucleotide sequence ID" value="NZ_RBLC01000001.1"/>
</dbReference>
<accession>A0A495MM71</accession>
<dbReference type="InterPro" id="IPR036942">
    <property type="entry name" value="Beta-barrel_TonB_sf"/>
</dbReference>
<dbReference type="PANTHER" id="PTHR40980">
    <property type="entry name" value="PLUG DOMAIN-CONTAINING PROTEIN"/>
    <property type="match status" value="1"/>
</dbReference>
<dbReference type="AlphaFoldDB" id="A0A495MM71"/>
<evidence type="ECO:0000313" key="9">
    <source>
        <dbReference type="Proteomes" id="UP000277579"/>
    </source>
</evidence>
<dbReference type="SUPFAM" id="SSF49464">
    <property type="entry name" value="Carboxypeptidase regulatory domain-like"/>
    <property type="match status" value="1"/>
</dbReference>
<name>A0A495MM71_9FLAO</name>
<dbReference type="PANTHER" id="PTHR40980:SF4">
    <property type="entry name" value="TONB-DEPENDENT RECEPTOR-LIKE BETA-BARREL DOMAIN-CONTAINING PROTEIN"/>
    <property type="match status" value="1"/>
</dbReference>